<gene>
    <name evidence="6" type="ORF">CVT26_014351</name>
</gene>
<feature type="non-terminal residue" evidence="6">
    <location>
        <position position="1"/>
    </location>
</feature>
<proteinExistence type="inferred from homology"/>
<evidence type="ECO:0000313" key="6">
    <source>
        <dbReference type="EMBL" id="PPQ98799.1"/>
    </source>
</evidence>
<evidence type="ECO:0000259" key="5">
    <source>
        <dbReference type="Pfam" id="PF12937"/>
    </source>
</evidence>
<dbReference type="CDD" id="cd09917">
    <property type="entry name" value="F-box_SF"/>
    <property type="match status" value="1"/>
</dbReference>
<dbReference type="InterPro" id="IPR001547">
    <property type="entry name" value="Glyco_hydro_5"/>
</dbReference>
<dbReference type="Pfam" id="PF12937">
    <property type="entry name" value="F-box-like"/>
    <property type="match status" value="1"/>
</dbReference>
<keyword evidence="7" id="KW-1185">Reference proteome</keyword>
<evidence type="ECO:0000313" key="7">
    <source>
        <dbReference type="Proteomes" id="UP000284706"/>
    </source>
</evidence>
<evidence type="ECO:0000256" key="2">
    <source>
        <dbReference type="ARBA" id="ARBA00022801"/>
    </source>
</evidence>
<dbReference type="PANTHER" id="PTHR31263">
    <property type="entry name" value="CELLULASE FAMILY PROTEIN (AFU_ORTHOLOGUE AFUA_5G14560)"/>
    <property type="match status" value="1"/>
</dbReference>
<feature type="domain" description="Glycoside hydrolase family 5" evidence="4">
    <location>
        <begin position="52"/>
        <end position="345"/>
    </location>
</feature>
<keyword evidence="3" id="KW-0326">Glycosidase</keyword>
<dbReference type="Gene3D" id="3.20.20.80">
    <property type="entry name" value="Glycosidases"/>
    <property type="match status" value="1"/>
</dbReference>
<evidence type="ECO:0008006" key="8">
    <source>
        <dbReference type="Google" id="ProtNLM"/>
    </source>
</evidence>
<accession>A0A409Y740</accession>
<dbReference type="OrthoDB" id="442731at2759"/>
<organism evidence="6 7">
    <name type="scientific">Gymnopilus dilepis</name>
    <dbReference type="NCBI Taxonomy" id="231916"/>
    <lineage>
        <taxon>Eukaryota</taxon>
        <taxon>Fungi</taxon>
        <taxon>Dikarya</taxon>
        <taxon>Basidiomycota</taxon>
        <taxon>Agaricomycotina</taxon>
        <taxon>Agaricomycetes</taxon>
        <taxon>Agaricomycetidae</taxon>
        <taxon>Agaricales</taxon>
        <taxon>Agaricineae</taxon>
        <taxon>Hymenogastraceae</taxon>
        <taxon>Gymnopilus</taxon>
    </lineage>
</organism>
<dbReference type="InterPro" id="IPR036047">
    <property type="entry name" value="F-box-like_dom_sf"/>
</dbReference>
<name>A0A409Y740_9AGAR</name>
<evidence type="ECO:0000259" key="4">
    <source>
        <dbReference type="Pfam" id="PF00150"/>
    </source>
</evidence>
<dbReference type="EMBL" id="NHYE01001094">
    <property type="protein sequence ID" value="PPQ98799.1"/>
    <property type="molecule type" value="Genomic_DNA"/>
</dbReference>
<evidence type="ECO:0000256" key="1">
    <source>
        <dbReference type="ARBA" id="ARBA00005641"/>
    </source>
</evidence>
<protein>
    <recommendedName>
        <fullName evidence="8">F-box domain-containing protein</fullName>
    </recommendedName>
</protein>
<dbReference type="InParanoid" id="A0A409Y740"/>
<evidence type="ECO:0000256" key="3">
    <source>
        <dbReference type="ARBA" id="ARBA00023295"/>
    </source>
</evidence>
<dbReference type="STRING" id="231916.A0A409Y740"/>
<dbReference type="Gene3D" id="1.20.1280.50">
    <property type="match status" value="1"/>
</dbReference>
<dbReference type="PANTHER" id="PTHR31263:SF0">
    <property type="entry name" value="CELLULASE FAMILY PROTEIN (AFU_ORTHOLOGUE AFUA_5G14560)"/>
    <property type="match status" value="1"/>
</dbReference>
<dbReference type="InterPro" id="IPR017853">
    <property type="entry name" value="GH"/>
</dbReference>
<dbReference type="GO" id="GO:0004553">
    <property type="term" value="F:hydrolase activity, hydrolyzing O-glycosyl compounds"/>
    <property type="evidence" value="ECO:0007669"/>
    <property type="project" value="InterPro"/>
</dbReference>
<dbReference type="Proteomes" id="UP000284706">
    <property type="component" value="Unassembled WGS sequence"/>
</dbReference>
<feature type="domain" description="F-box" evidence="5">
    <location>
        <begin position="439"/>
        <end position="472"/>
    </location>
</feature>
<dbReference type="SUPFAM" id="SSF51445">
    <property type="entry name" value="(Trans)glycosidases"/>
    <property type="match status" value="1"/>
</dbReference>
<dbReference type="AlphaFoldDB" id="A0A409Y740"/>
<dbReference type="GO" id="GO:0000272">
    <property type="term" value="P:polysaccharide catabolic process"/>
    <property type="evidence" value="ECO:0007669"/>
    <property type="project" value="InterPro"/>
</dbReference>
<sequence length="753" mass="86014">YLALLPLRLWRVGPLHTSGRWIVDANQQRVKLRCVNWAGHLEVNVPEGLQHQSIDTITSWIANNGFNCVRLTYSIDMALNPNQTVEDSFNAAASPAGVSQSDMQTLYAQALAKNPFLAGGTTILQVFAAVIDSLGSKGVRVILDNHVSKASWCCGLTDGNGWWDAAPGYNSLNSQYFNTNNWLSGLSAMATFAKSHPAVVISESSAWYNFVAQGAQAVHAANPDLLIVIGGWDSATNSRSLFTSPLDTSGWANRTVWEFHAYQFTVTYPNPTSSCSVADGLYGFFAGFLLEQNQPYTGPLWLSEFGVGMTGGPNQGLSDDEFSYLGCLVQYMEGNDADWAIWALQGSYYVRSQQVNYDENYGLLTQDWSTWRNPSFPAIQYRKVSMDTCLPKFQDTPILSVRRVAEVSKKMFFLRHLRKAVVTLVPRRWFRCKQTSCYISSLPPEICLICFSYMTVETLIASRSVCSSWRRLLPHAENAIHPVRLRLYKLYLTIIDNPKPDPRSQRYIRRKLKKKKKFDREAYIRHLQGQNLAYATRVPEEFQIWVLEWPAKLVINGLWPGLPFAECYMDTAATGGSSLRYGVNYIAVKPAPKLDRIVASYTEQEKDNRIWALPLWSTCWDKDSFLDRWCHDYEYRWRDREAPLWDCDTWLILDTRSDHFGKVVECPYEYFYNRGALDDLDLPSFNGFPDWIEYLEDKWFGVPPCGRTSAGTILPKFLGIIPFVKWKGTWTLVYYDTYFDPSPDPRTVDMWEW</sequence>
<reference evidence="6 7" key="1">
    <citation type="journal article" date="2018" name="Evol. Lett.">
        <title>Horizontal gene cluster transfer increased hallucinogenic mushroom diversity.</title>
        <authorList>
            <person name="Reynolds H.T."/>
            <person name="Vijayakumar V."/>
            <person name="Gluck-Thaler E."/>
            <person name="Korotkin H.B."/>
            <person name="Matheny P.B."/>
            <person name="Slot J.C."/>
        </authorList>
    </citation>
    <scope>NUCLEOTIDE SEQUENCE [LARGE SCALE GENOMIC DNA]</scope>
    <source>
        <strain evidence="6 7">SRW20</strain>
    </source>
</reference>
<dbReference type="Pfam" id="PF00150">
    <property type="entry name" value="Cellulase"/>
    <property type="match status" value="1"/>
</dbReference>
<comment type="similarity">
    <text evidence="1">Belongs to the glycosyl hydrolase 5 (cellulase A) family.</text>
</comment>
<keyword evidence="2" id="KW-0378">Hydrolase</keyword>
<dbReference type="SUPFAM" id="SSF81383">
    <property type="entry name" value="F-box domain"/>
    <property type="match status" value="1"/>
</dbReference>
<dbReference type="InterPro" id="IPR001810">
    <property type="entry name" value="F-box_dom"/>
</dbReference>
<comment type="caution">
    <text evidence="6">The sequence shown here is derived from an EMBL/GenBank/DDBJ whole genome shotgun (WGS) entry which is preliminary data.</text>
</comment>